<dbReference type="Proteomes" id="UP000315377">
    <property type="component" value="Chromosome"/>
</dbReference>
<dbReference type="InterPro" id="IPR051785">
    <property type="entry name" value="MMCE/EMCE_epimerase"/>
</dbReference>
<feature type="domain" description="VOC" evidence="2">
    <location>
        <begin position="3"/>
        <end position="118"/>
    </location>
</feature>
<dbReference type="GO" id="GO:0046872">
    <property type="term" value="F:metal ion binding"/>
    <property type="evidence" value="ECO:0007669"/>
    <property type="project" value="UniProtKB-KW"/>
</dbReference>
<dbReference type="EMBL" id="CP041405">
    <property type="protein sequence ID" value="QDM42245.1"/>
    <property type="molecule type" value="Genomic_DNA"/>
</dbReference>
<evidence type="ECO:0000256" key="1">
    <source>
        <dbReference type="ARBA" id="ARBA00022723"/>
    </source>
</evidence>
<dbReference type="Pfam" id="PF00903">
    <property type="entry name" value="Glyoxalase"/>
    <property type="match status" value="1"/>
</dbReference>
<reference evidence="3 6" key="2">
    <citation type="submission" date="2022-05" db="EMBL/GenBank/DDBJ databases">
        <title>Genome Sequencing of Bee-Associated Microbes.</title>
        <authorList>
            <person name="Dunlap C."/>
        </authorList>
    </citation>
    <scope>NUCLEOTIDE SEQUENCE [LARGE SCALE GENOMIC DNA]</scope>
    <source>
        <strain evidence="3 6">NRRL B-14613</strain>
    </source>
</reference>
<protein>
    <submittedName>
        <fullName evidence="4">VOC family protein</fullName>
    </submittedName>
</protein>
<dbReference type="Gene3D" id="3.10.180.10">
    <property type="entry name" value="2,3-Dihydroxybiphenyl 1,2-Dioxygenase, domain 1"/>
    <property type="match status" value="1"/>
</dbReference>
<evidence type="ECO:0000313" key="6">
    <source>
        <dbReference type="Proteomes" id="UP001209276"/>
    </source>
</evidence>
<keyword evidence="1" id="KW-0479">Metal-binding</keyword>
<dbReference type="EMBL" id="JAMDMM010000014">
    <property type="protein sequence ID" value="MCY9606637.1"/>
    <property type="molecule type" value="Genomic_DNA"/>
</dbReference>
<dbReference type="PANTHER" id="PTHR43048">
    <property type="entry name" value="METHYLMALONYL-COA EPIMERASE"/>
    <property type="match status" value="1"/>
</dbReference>
<name>A0AAP9IZN8_PANTH</name>
<dbReference type="PANTHER" id="PTHR43048:SF3">
    <property type="entry name" value="METHYLMALONYL-COA EPIMERASE, MITOCHONDRIAL"/>
    <property type="match status" value="1"/>
</dbReference>
<dbReference type="GO" id="GO:0004493">
    <property type="term" value="F:methylmalonyl-CoA epimerase activity"/>
    <property type="evidence" value="ECO:0007669"/>
    <property type="project" value="TreeGrafter"/>
</dbReference>
<dbReference type="InterPro" id="IPR029068">
    <property type="entry name" value="Glyas_Bleomycin-R_OHBP_Dase"/>
</dbReference>
<evidence type="ECO:0000259" key="2">
    <source>
        <dbReference type="PROSITE" id="PS51819"/>
    </source>
</evidence>
<organism evidence="4 5">
    <name type="scientific">Paenibacillus thiaminolyticus</name>
    <name type="common">Bacillus thiaminolyticus</name>
    <dbReference type="NCBI Taxonomy" id="49283"/>
    <lineage>
        <taxon>Bacteria</taxon>
        <taxon>Bacillati</taxon>
        <taxon>Bacillota</taxon>
        <taxon>Bacilli</taxon>
        <taxon>Bacillales</taxon>
        <taxon>Paenibacillaceae</taxon>
        <taxon>Paenibacillus</taxon>
    </lineage>
</organism>
<dbReference type="SUPFAM" id="SSF54593">
    <property type="entry name" value="Glyoxalase/Bleomycin resistance protein/Dihydroxybiphenyl dioxygenase"/>
    <property type="match status" value="1"/>
</dbReference>
<dbReference type="Proteomes" id="UP001209276">
    <property type="component" value="Unassembled WGS sequence"/>
</dbReference>
<dbReference type="InterPro" id="IPR037523">
    <property type="entry name" value="VOC_core"/>
</dbReference>
<dbReference type="AlphaFoldDB" id="A0AAP9IZN8"/>
<sequence length="125" mass="13839">MPKLCVISIYVSDLELAKQFYCGKLGFEVSREYDANTVSLKHKNIPIVLYQVEQPARTDYPQQAQVVLGLETDNLAGTIAELAAQGIETIYDTPQPCPPGAYNAFRDPFGNVIELLEFSKQPSGQ</sequence>
<accession>A0AAP9IZN8</accession>
<evidence type="ECO:0000313" key="5">
    <source>
        <dbReference type="Proteomes" id="UP000315377"/>
    </source>
</evidence>
<dbReference type="GO" id="GO:0046491">
    <property type="term" value="P:L-methylmalonyl-CoA metabolic process"/>
    <property type="evidence" value="ECO:0007669"/>
    <property type="project" value="TreeGrafter"/>
</dbReference>
<dbReference type="PROSITE" id="PS51819">
    <property type="entry name" value="VOC"/>
    <property type="match status" value="1"/>
</dbReference>
<proteinExistence type="predicted"/>
<evidence type="ECO:0000313" key="4">
    <source>
        <dbReference type="EMBL" id="QDM42245.1"/>
    </source>
</evidence>
<dbReference type="RefSeq" id="WP_087443746.1">
    <property type="nucleotide sequence ID" value="NZ_CABMNB010000036.1"/>
</dbReference>
<keyword evidence="6" id="KW-1185">Reference proteome</keyword>
<gene>
    <name evidence="4" type="ORF">FLT43_01010</name>
    <name evidence="3" type="ORF">M5W83_05615</name>
</gene>
<dbReference type="GeneID" id="76994573"/>
<evidence type="ECO:0000313" key="3">
    <source>
        <dbReference type="EMBL" id="MCY9606637.1"/>
    </source>
</evidence>
<reference evidence="4 5" key="1">
    <citation type="submission" date="2019-07" db="EMBL/GenBank/DDBJ databases">
        <title>Paenibacillus thiaminolyticus NRRL B-4156.</title>
        <authorList>
            <person name="Hehnly C."/>
            <person name="Zhang L."/>
        </authorList>
    </citation>
    <scope>NUCLEOTIDE SEQUENCE [LARGE SCALE GENOMIC DNA]</scope>
    <source>
        <strain evidence="4 5">NRRL B-4156</strain>
    </source>
</reference>
<dbReference type="InterPro" id="IPR004360">
    <property type="entry name" value="Glyas_Fos-R_dOase_dom"/>
</dbReference>